<dbReference type="InterPro" id="IPR001509">
    <property type="entry name" value="Epimerase_deHydtase"/>
</dbReference>
<feature type="domain" description="NAD-dependent epimerase/dehydratase" evidence="1">
    <location>
        <begin position="16"/>
        <end position="161"/>
    </location>
</feature>
<dbReference type="Gene3D" id="3.40.50.720">
    <property type="entry name" value="NAD(P)-binding Rossmann-like Domain"/>
    <property type="match status" value="1"/>
</dbReference>
<dbReference type="Pfam" id="PF01370">
    <property type="entry name" value="Epimerase"/>
    <property type="match status" value="1"/>
</dbReference>
<evidence type="ECO:0000313" key="3">
    <source>
        <dbReference type="Proteomes" id="UP000565286"/>
    </source>
</evidence>
<keyword evidence="3" id="KW-1185">Reference proteome</keyword>
<reference evidence="2 3" key="1">
    <citation type="submission" date="2020-08" db="EMBL/GenBank/DDBJ databases">
        <title>Genomic Encyclopedia of Type Strains, Phase IV (KMG-IV): sequencing the most valuable type-strain genomes for metagenomic binning, comparative biology and taxonomic classification.</title>
        <authorList>
            <person name="Goeker M."/>
        </authorList>
    </citation>
    <scope>NUCLEOTIDE SEQUENCE [LARGE SCALE GENOMIC DNA]</scope>
    <source>
        <strain evidence="2 3">DSM 26438</strain>
    </source>
</reference>
<accession>A0A7W6C9Z2</accession>
<sequence>MIIGRGLVASAFVPYFESDQDVIVFAAGVSNSGETRAEEFLREEKMLRAYLEAAGQLIYFGSCSVFDPEMANTQYVHHKLEMEALVSSYRGNAIFRLPQVVGTSSNSNLLTNFLHQKIENGERFNVWKNARRNLIDVDDIAAIVTHVIRTGDPKEGVYNIASPFSVSILNIVEVFEMVLGKKAVYSLIDAGSGYDIDVPDVKRAASDLNISFDEDYIERTIRKYYGR</sequence>
<dbReference type="Proteomes" id="UP000565286">
    <property type="component" value="Unassembled WGS sequence"/>
</dbReference>
<dbReference type="InterPro" id="IPR036291">
    <property type="entry name" value="NAD(P)-bd_dom_sf"/>
</dbReference>
<organism evidence="2 3">
    <name type="scientific">Rhizobium skierniewicense</name>
    <dbReference type="NCBI Taxonomy" id="984260"/>
    <lineage>
        <taxon>Bacteria</taxon>
        <taxon>Pseudomonadati</taxon>
        <taxon>Pseudomonadota</taxon>
        <taxon>Alphaproteobacteria</taxon>
        <taxon>Hyphomicrobiales</taxon>
        <taxon>Rhizobiaceae</taxon>
        <taxon>Rhizobium/Agrobacterium group</taxon>
        <taxon>Rhizobium</taxon>
    </lineage>
</organism>
<protein>
    <submittedName>
        <fullName evidence="2">Nucleoside-diphosphate-sugar epimerase</fullName>
    </submittedName>
</protein>
<dbReference type="EMBL" id="JACIDV010000001">
    <property type="protein sequence ID" value="MBB3944595.1"/>
    <property type="molecule type" value="Genomic_DNA"/>
</dbReference>
<gene>
    <name evidence="2" type="ORF">GGQ73_000518</name>
</gene>
<evidence type="ECO:0000259" key="1">
    <source>
        <dbReference type="Pfam" id="PF01370"/>
    </source>
</evidence>
<proteinExistence type="predicted"/>
<dbReference type="RefSeq" id="WP_183893704.1">
    <property type="nucleotide sequence ID" value="NZ_JACIDV010000001.1"/>
</dbReference>
<dbReference type="AlphaFoldDB" id="A0A7W6C9Z2"/>
<dbReference type="SUPFAM" id="SSF51735">
    <property type="entry name" value="NAD(P)-binding Rossmann-fold domains"/>
    <property type="match status" value="1"/>
</dbReference>
<evidence type="ECO:0000313" key="2">
    <source>
        <dbReference type="EMBL" id="MBB3944595.1"/>
    </source>
</evidence>
<comment type="caution">
    <text evidence="2">The sequence shown here is derived from an EMBL/GenBank/DDBJ whole genome shotgun (WGS) entry which is preliminary data.</text>
</comment>
<name>A0A7W6C9Z2_9HYPH</name>